<proteinExistence type="inferred from homology"/>
<dbReference type="InterPro" id="IPR036188">
    <property type="entry name" value="FAD/NAD-bd_sf"/>
</dbReference>
<sequence length="513" mass="56434">MNEKAAPGGGGPTNGPLPPGIPDGFSGPIDRTAQFESVNGQTGENMRAEAPRPRKRDTDGGDPARSREFDLLGIGLGPFNLSTACLATSVPQMRTHFLEQRADNRWHPRVLFPESDLQVSFLKDLVSLVEPTNRFSFLNFLVHTGRIHRFASTPQVPVPRWEFARYYAWAAGQLANAEFSRGVTHVQFLSDSFHVHTEQGVYTARNLSVGAGLVPSIPACAKSHVGPRVLHSSDFLAARERMVGQHVAVVGGGQSGAEIFSHLLDRPPARRPASITWITRRNTFACMDDSAFTNEFFHPDYVRYFHQLAPERRHDLLSRQQLASDGISTALLQHIYRRLYENDFADPDPIRYRLLPGNALRDMSPQGTGWHLGLLHQDSGTRGGSIVDTVVLATGYEFALPDFLAPLADRLPDPSPLGLPLRDDYSVPWAGPDRNRIFFLNAGRHSHGIADPNLSLASWRAAHILNSLVGTAHFRTGGRTSTCEWPGLHTANETTAVDGAYLDVTVPAEGRRG</sequence>
<comment type="similarity">
    <text evidence="3">Belongs to the lysine N(6)-hydroxylase/L-ornithine N(5)-oxygenase family.</text>
</comment>
<evidence type="ECO:0000256" key="6">
    <source>
        <dbReference type="ARBA" id="ARBA00022630"/>
    </source>
</evidence>
<evidence type="ECO:0000256" key="10">
    <source>
        <dbReference type="ARBA" id="ARBA00023033"/>
    </source>
</evidence>
<dbReference type="PANTHER" id="PTHR42802:SF1">
    <property type="entry name" value="L-ORNITHINE N(5)-MONOOXYGENASE"/>
    <property type="match status" value="1"/>
</dbReference>
<keyword evidence="9" id="KW-0560">Oxidoreductase</keyword>
<gene>
    <name evidence="17" type="ORF">CLV63_12191</name>
</gene>
<dbReference type="Proteomes" id="UP000240542">
    <property type="component" value="Unassembled WGS sequence"/>
</dbReference>
<dbReference type="RefSeq" id="WP_106585736.1">
    <property type="nucleotide sequence ID" value="NZ_PYGA01000021.1"/>
</dbReference>
<organism evidence="17 18">
    <name type="scientific">Murinocardiopsis flavida</name>
    <dbReference type="NCBI Taxonomy" id="645275"/>
    <lineage>
        <taxon>Bacteria</taxon>
        <taxon>Bacillati</taxon>
        <taxon>Actinomycetota</taxon>
        <taxon>Actinomycetes</taxon>
        <taxon>Streptosporangiales</taxon>
        <taxon>Nocardiopsidaceae</taxon>
        <taxon>Murinocardiopsis</taxon>
    </lineage>
</organism>
<evidence type="ECO:0000313" key="18">
    <source>
        <dbReference type="Proteomes" id="UP000240542"/>
    </source>
</evidence>
<dbReference type="InterPro" id="IPR025700">
    <property type="entry name" value="Lys/Orn_oxygenase"/>
</dbReference>
<dbReference type="SUPFAM" id="SSF51905">
    <property type="entry name" value="FAD/NAD(P)-binding domain"/>
    <property type="match status" value="1"/>
</dbReference>
<evidence type="ECO:0000256" key="2">
    <source>
        <dbReference type="ARBA" id="ARBA00004924"/>
    </source>
</evidence>
<comment type="pathway">
    <text evidence="2">Siderophore biosynthesis.</text>
</comment>
<comment type="caution">
    <text evidence="17">The sequence shown here is derived from an EMBL/GenBank/DDBJ whole genome shotgun (WGS) entry which is preliminary data.</text>
</comment>
<dbReference type="EC" id="1.14.13.59" evidence="4"/>
<evidence type="ECO:0000256" key="9">
    <source>
        <dbReference type="ARBA" id="ARBA00023002"/>
    </source>
</evidence>
<evidence type="ECO:0000256" key="8">
    <source>
        <dbReference type="ARBA" id="ARBA00022857"/>
    </source>
</evidence>
<feature type="compositionally biased region" description="Polar residues" evidence="16">
    <location>
        <begin position="34"/>
        <end position="44"/>
    </location>
</feature>
<evidence type="ECO:0000256" key="5">
    <source>
        <dbReference type="ARBA" id="ARBA00016406"/>
    </source>
</evidence>
<dbReference type="OrthoDB" id="7527071at2"/>
<dbReference type="GO" id="GO:0047091">
    <property type="term" value="F:L-lysine 6-monooxygenase (NADPH) activity"/>
    <property type="evidence" value="ECO:0007669"/>
    <property type="project" value="UniProtKB-EC"/>
</dbReference>
<protein>
    <recommendedName>
        <fullName evidence="5">L-lysine N6-monooxygenase MbtG</fullName>
        <ecNumber evidence="4">1.14.13.59</ecNumber>
    </recommendedName>
    <alternativeName>
        <fullName evidence="14">Lysine 6-N-hydroxylase</fullName>
    </alternativeName>
    <alternativeName>
        <fullName evidence="13">Lysine N6-hydroxylase</fullName>
    </alternativeName>
    <alternativeName>
        <fullName evidence="11">Lysine-N-oxygenase</fullName>
    </alternativeName>
    <alternativeName>
        <fullName evidence="12">Mycobactin synthase protein G</fullName>
    </alternativeName>
</protein>
<comment type="catalytic activity">
    <reaction evidence="15">
        <text>L-lysine + NADPH + O2 = N(6)-hydroxy-L-lysine + NADP(+) + H2O</text>
        <dbReference type="Rhea" id="RHEA:23228"/>
        <dbReference type="ChEBI" id="CHEBI:15377"/>
        <dbReference type="ChEBI" id="CHEBI:15379"/>
        <dbReference type="ChEBI" id="CHEBI:32551"/>
        <dbReference type="ChEBI" id="CHEBI:57783"/>
        <dbReference type="ChEBI" id="CHEBI:57820"/>
        <dbReference type="ChEBI" id="CHEBI:58349"/>
        <dbReference type="EC" id="1.14.13.59"/>
    </reaction>
</comment>
<dbReference type="Gene3D" id="3.50.50.60">
    <property type="entry name" value="FAD/NAD(P)-binding domain"/>
    <property type="match status" value="1"/>
</dbReference>
<comment type="cofactor">
    <cofactor evidence="1">
        <name>FAD</name>
        <dbReference type="ChEBI" id="CHEBI:57692"/>
    </cofactor>
</comment>
<feature type="region of interest" description="Disordered" evidence="16">
    <location>
        <begin position="1"/>
        <end position="67"/>
    </location>
</feature>
<evidence type="ECO:0000256" key="11">
    <source>
        <dbReference type="ARBA" id="ARBA00029939"/>
    </source>
</evidence>
<evidence type="ECO:0000256" key="4">
    <source>
        <dbReference type="ARBA" id="ARBA00013076"/>
    </source>
</evidence>
<keyword evidence="6" id="KW-0285">Flavoprotein</keyword>
<keyword evidence="10" id="KW-0503">Monooxygenase</keyword>
<keyword evidence="7" id="KW-0274">FAD</keyword>
<feature type="compositionally biased region" description="Basic and acidic residues" evidence="16">
    <location>
        <begin position="46"/>
        <end position="67"/>
    </location>
</feature>
<dbReference type="Pfam" id="PF13434">
    <property type="entry name" value="Lys_Orn_oxgnase"/>
    <property type="match status" value="1"/>
</dbReference>
<keyword evidence="8" id="KW-0521">NADP</keyword>
<evidence type="ECO:0000256" key="1">
    <source>
        <dbReference type="ARBA" id="ARBA00001974"/>
    </source>
</evidence>
<name>A0A2P8D170_9ACTN</name>
<evidence type="ECO:0000256" key="7">
    <source>
        <dbReference type="ARBA" id="ARBA00022827"/>
    </source>
</evidence>
<evidence type="ECO:0000256" key="13">
    <source>
        <dbReference type="ARBA" id="ARBA00032493"/>
    </source>
</evidence>
<evidence type="ECO:0000256" key="14">
    <source>
        <dbReference type="ARBA" id="ARBA00032738"/>
    </source>
</evidence>
<keyword evidence="18" id="KW-1185">Reference proteome</keyword>
<accession>A0A2P8D170</accession>
<dbReference type="PANTHER" id="PTHR42802">
    <property type="entry name" value="MONOOXYGENASE"/>
    <property type="match status" value="1"/>
</dbReference>
<evidence type="ECO:0000256" key="3">
    <source>
        <dbReference type="ARBA" id="ARBA00007588"/>
    </source>
</evidence>
<evidence type="ECO:0000313" key="17">
    <source>
        <dbReference type="EMBL" id="PSK90964.1"/>
    </source>
</evidence>
<evidence type="ECO:0000256" key="12">
    <source>
        <dbReference type="ARBA" id="ARBA00031158"/>
    </source>
</evidence>
<dbReference type="EMBL" id="PYGA01000021">
    <property type="protein sequence ID" value="PSK90964.1"/>
    <property type="molecule type" value="Genomic_DNA"/>
</dbReference>
<evidence type="ECO:0000256" key="15">
    <source>
        <dbReference type="ARBA" id="ARBA00048407"/>
    </source>
</evidence>
<evidence type="ECO:0000256" key="16">
    <source>
        <dbReference type="SAM" id="MobiDB-lite"/>
    </source>
</evidence>
<dbReference type="AlphaFoldDB" id="A0A2P8D170"/>
<reference evidence="17 18" key="1">
    <citation type="submission" date="2018-03" db="EMBL/GenBank/DDBJ databases">
        <title>Genomic Encyclopedia of Archaeal and Bacterial Type Strains, Phase II (KMG-II): from individual species to whole genera.</title>
        <authorList>
            <person name="Goeker M."/>
        </authorList>
    </citation>
    <scope>NUCLEOTIDE SEQUENCE [LARGE SCALE GENOMIC DNA]</scope>
    <source>
        <strain evidence="17 18">DSM 45312</strain>
    </source>
</reference>